<dbReference type="InterPro" id="IPR050287">
    <property type="entry name" value="MTA/SAH_deaminase"/>
</dbReference>
<dbReference type="EMBL" id="AZCT01000002">
    <property type="protein sequence ID" value="KRK13294.1"/>
    <property type="molecule type" value="Genomic_DNA"/>
</dbReference>
<evidence type="ECO:0000256" key="1">
    <source>
        <dbReference type="ARBA" id="ARBA00022801"/>
    </source>
</evidence>
<protein>
    <submittedName>
        <fullName evidence="3">Amidohydrolase domain-containing protein</fullName>
    </submittedName>
</protein>
<keyword evidence="1 3" id="KW-0378">Hydrolase</keyword>
<dbReference type="eggNOG" id="COG0402">
    <property type="taxonomic scope" value="Bacteria"/>
</dbReference>
<evidence type="ECO:0000313" key="4">
    <source>
        <dbReference type="Proteomes" id="UP000051984"/>
    </source>
</evidence>
<sequence>MTSTLIQDTLTMTAPGMIKPHQDIFIKDGKIAQVGDHSSFPAEADDVIDGTHRLFMPGLIDSHLHTGQQLLRGRVLDTKGIIWKKIMLPFEADTTAETMTLNAQLAALEMITSGTTGFVDAGGYHMAAAGTVYAQSGLRGALAYSTMDDPTLPASINMDAKTAIAHTDALYDQFHGRHHLQVYYSLRALNNCSDELVDLAAQRAADRHTFLEAHMNEYPQEVAGILDRCGERPYVYLAKRGALSDHFLGAHSLFLDDTEKALIEKHHVKINHSPFSNSGKGVPPTPELLKAGVSIGLGSDGAAHGGLSLWQEMKIFRAIMTLHYGVPQHIANIMPATTIMSLVLDGGAAALNMSGQLGRIAPGYQADIIGLDIDSPHLWPTGNWNNTLLESVNANDVADSMVAGKWLMRKRKVLTLDVERIKAVCARRYPTLWQSSSSQLATS</sequence>
<accession>A0A0R1EWE9</accession>
<dbReference type="RefSeq" id="WP_010490153.1">
    <property type="nucleotide sequence ID" value="NZ_AZCT01000002.1"/>
</dbReference>
<reference evidence="3 4" key="1">
    <citation type="journal article" date="2015" name="Genome Announc.">
        <title>Expanding the biotechnology potential of lactobacilli through comparative genomics of 213 strains and associated genera.</title>
        <authorList>
            <person name="Sun Z."/>
            <person name="Harris H.M."/>
            <person name="McCann A."/>
            <person name="Guo C."/>
            <person name="Argimon S."/>
            <person name="Zhang W."/>
            <person name="Yang X."/>
            <person name="Jeffery I.B."/>
            <person name="Cooney J.C."/>
            <person name="Kagawa T.F."/>
            <person name="Liu W."/>
            <person name="Song Y."/>
            <person name="Salvetti E."/>
            <person name="Wrobel A."/>
            <person name="Rasinkangas P."/>
            <person name="Parkhill J."/>
            <person name="Rea M.C."/>
            <person name="O'Sullivan O."/>
            <person name="Ritari J."/>
            <person name="Douillard F.P."/>
            <person name="Paul Ross R."/>
            <person name="Yang R."/>
            <person name="Briner A.E."/>
            <person name="Felis G.E."/>
            <person name="de Vos W.M."/>
            <person name="Barrangou R."/>
            <person name="Klaenhammer T.R."/>
            <person name="Caufield P.W."/>
            <person name="Cui Y."/>
            <person name="Zhang H."/>
            <person name="O'Toole P.W."/>
        </authorList>
    </citation>
    <scope>NUCLEOTIDE SEQUENCE [LARGE SCALE GENOMIC DNA]</scope>
    <source>
        <strain evidence="3 4">DSM 20178</strain>
    </source>
</reference>
<dbReference type="Gene3D" id="3.20.20.140">
    <property type="entry name" value="Metal-dependent hydrolases"/>
    <property type="match status" value="1"/>
</dbReference>
<dbReference type="InterPro" id="IPR006680">
    <property type="entry name" value="Amidohydro-rel"/>
</dbReference>
<dbReference type="InterPro" id="IPR011059">
    <property type="entry name" value="Metal-dep_hydrolase_composite"/>
</dbReference>
<evidence type="ECO:0000259" key="2">
    <source>
        <dbReference type="Pfam" id="PF01979"/>
    </source>
</evidence>
<dbReference type="GO" id="GO:0016810">
    <property type="term" value="F:hydrolase activity, acting on carbon-nitrogen (but not peptide) bonds"/>
    <property type="evidence" value="ECO:0007669"/>
    <property type="project" value="InterPro"/>
</dbReference>
<dbReference type="InterPro" id="IPR032466">
    <property type="entry name" value="Metal_Hydrolase"/>
</dbReference>
<dbReference type="PATRIC" id="fig|1423816.3.peg.1563"/>
<name>A0A0R1EWE9_LACZE</name>
<gene>
    <name evidence="3" type="ORF">FD51_GL001499</name>
</gene>
<organism evidence="3 4">
    <name type="scientific">Lacticaseibacillus zeae DSM 20178 = KCTC 3804</name>
    <dbReference type="NCBI Taxonomy" id="1423816"/>
    <lineage>
        <taxon>Bacteria</taxon>
        <taxon>Bacillati</taxon>
        <taxon>Bacillota</taxon>
        <taxon>Bacilli</taxon>
        <taxon>Lactobacillales</taxon>
        <taxon>Lactobacillaceae</taxon>
        <taxon>Lacticaseibacillus</taxon>
    </lineage>
</organism>
<feature type="domain" description="Amidohydrolase-related" evidence="2">
    <location>
        <begin position="56"/>
        <end position="407"/>
    </location>
</feature>
<dbReference type="Pfam" id="PF01979">
    <property type="entry name" value="Amidohydro_1"/>
    <property type="match status" value="1"/>
</dbReference>
<dbReference type="SUPFAM" id="SSF51338">
    <property type="entry name" value="Composite domain of metallo-dependent hydrolases"/>
    <property type="match status" value="1"/>
</dbReference>
<dbReference type="PANTHER" id="PTHR43794">
    <property type="entry name" value="AMINOHYDROLASE SSNA-RELATED"/>
    <property type="match status" value="1"/>
</dbReference>
<dbReference type="PANTHER" id="PTHR43794:SF11">
    <property type="entry name" value="AMIDOHYDROLASE-RELATED DOMAIN-CONTAINING PROTEIN"/>
    <property type="match status" value="1"/>
</dbReference>
<dbReference type="AlphaFoldDB" id="A0A0R1EWE9"/>
<dbReference type="Proteomes" id="UP000051984">
    <property type="component" value="Unassembled WGS sequence"/>
</dbReference>
<proteinExistence type="predicted"/>
<dbReference type="SUPFAM" id="SSF51556">
    <property type="entry name" value="Metallo-dependent hydrolases"/>
    <property type="match status" value="1"/>
</dbReference>
<evidence type="ECO:0000313" key="3">
    <source>
        <dbReference type="EMBL" id="KRK13294.1"/>
    </source>
</evidence>
<comment type="caution">
    <text evidence="3">The sequence shown here is derived from an EMBL/GenBank/DDBJ whole genome shotgun (WGS) entry which is preliminary data.</text>
</comment>
<dbReference type="Gene3D" id="2.30.40.10">
    <property type="entry name" value="Urease, subunit C, domain 1"/>
    <property type="match status" value="1"/>
</dbReference>